<name>L7KM58_9ACTN</name>
<feature type="region of interest" description="Disordered" evidence="1">
    <location>
        <begin position="431"/>
        <end position="486"/>
    </location>
</feature>
<dbReference type="AlphaFoldDB" id="L7KM58"/>
<comment type="caution">
    <text evidence="2">The sequence shown here is derived from an EMBL/GenBank/DDBJ whole genome shotgun (WGS) entry which is preliminary data.</text>
</comment>
<evidence type="ECO:0000313" key="2">
    <source>
        <dbReference type="EMBL" id="GAC48798.1"/>
    </source>
</evidence>
<feature type="compositionally biased region" description="Low complexity" evidence="1">
    <location>
        <begin position="451"/>
        <end position="462"/>
    </location>
</feature>
<dbReference type="eggNOG" id="ENOG5033RMD">
    <property type="taxonomic scope" value="Bacteria"/>
</dbReference>
<organism evidence="2 3">
    <name type="scientific">Gordonia aichiensis NBRC 108223</name>
    <dbReference type="NCBI Taxonomy" id="1220583"/>
    <lineage>
        <taxon>Bacteria</taxon>
        <taxon>Bacillati</taxon>
        <taxon>Actinomycetota</taxon>
        <taxon>Actinomycetes</taxon>
        <taxon>Mycobacteriales</taxon>
        <taxon>Gordoniaceae</taxon>
        <taxon>Gordonia</taxon>
    </lineage>
</organism>
<protein>
    <recommendedName>
        <fullName evidence="4">Glycine zipper domain-containing protein</fullName>
    </recommendedName>
</protein>
<feature type="region of interest" description="Disordered" evidence="1">
    <location>
        <begin position="312"/>
        <end position="339"/>
    </location>
</feature>
<feature type="region of interest" description="Disordered" evidence="1">
    <location>
        <begin position="1"/>
        <end position="23"/>
    </location>
</feature>
<feature type="compositionally biased region" description="Basic and acidic residues" evidence="1">
    <location>
        <begin position="8"/>
        <end position="18"/>
    </location>
</feature>
<gene>
    <name evidence="2" type="ORF">GOACH_07_00820</name>
</gene>
<feature type="region of interest" description="Disordered" evidence="1">
    <location>
        <begin position="40"/>
        <end position="105"/>
    </location>
</feature>
<feature type="region of interest" description="Disordered" evidence="1">
    <location>
        <begin position="112"/>
        <end position="131"/>
    </location>
</feature>
<reference evidence="2 3" key="1">
    <citation type="submission" date="2012-12" db="EMBL/GenBank/DDBJ databases">
        <title>Whole genome shotgun sequence of Gordonia aichiensis NBRC 108223.</title>
        <authorList>
            <person name="Isaki-Nakamura S."/>
            <person name="Hosoyama A."/>
            <person name="Tsuchikane K."/>
            <person name="Ando Y."/>
            <person name="Baba S."/>
            <person name="Ohji S."/>
            <person name="Hamada M."/>
            <person name="Tamura T."/>
            <person name="Yamazoe A."/>
            <person name="Yamazaki S."/>
            <person name="Fujita N."/>
        </authorList>
    </citation>
    <scope>NUCLEOTIDE SEQUENCE [LARGE SCALE GENOMIC DNA]</scope>
    <source>
        <strain evidence="2 3">NBRC 108223</strain>
    </source>
</reference>
<dbReference type="Proteomes" id="UP000010988">
    <property type="component" value="Unassembled WGS sequence"/>
</dbReference>
<keyword evidence="3" id="KW-1185">Reference proteome</keyword>
<evidence type="ECO:0008006" key="4">
    <source>
        <dbReference type="Google" id="ProtNLM"/>
    </source>
</evidence>
<dbReference type="EMBL" id="BANR01000007">
    <property type="protein sequence ID" value="GAC48798.1"/>
    <property type="molecule type" value="Genomic_DNA"/>
</dbReference>
<evidence type="ECO:0000313" key="3">
    <source>
        <dbReference type="Proteomes" id="UP000010988"/>
    </source>
</evidence>
<accession>L7KM58</accession>
<dbReference type="STRING" id="1220583.GOACH_07_00820"/>
<sequence>MTRSAKNRARETAVDARRPSMKAAVTSAVLVASIATAMGAGSAAAVEQGGTNPNDSAPQQGGTAPTDTAPQQGGTAPAPAPEPSAPAYVPGPGSIPAPPQEAPYQPYTAAPQYEESGYSDPGYSTYYSPVPDAPLQAPKPVAPVRPIAPPPNKIRVGNFVTDIPKGMSNKDVNSINAWSAYGEAKIAQNLIALGVPKDKASRQAAATIIGVALGGATGAAVGAVPGAIAGVLPGAIVGAGAGAGIGFVVGGGLISPATAATSTAGGALIGLGVGAVGGAAAGALGGAALGATIGGTIGGIAAYTLGAGDPGAHPQEPWKLDENGNPRQPKHAKPAPIDPSINQFELSVPADAASRKGLPSVDYVVNYRGDVNVNVGGQTAKWSAEQAQAPYKALGPLGAQLEQHFREMTKQMTGDLDAQVPGAEVAWPQEAAGRHALPDDATEASAPQSTPADAAVGVPADARQADAPSSAVDPAVTKVGRHAADR</sequence>
<dbReference type="RefSeq" id="WP_005174365.1">
    <property type="nucleotide sequence ID" value="NZ_BANR01000007.1"/>
</dbReference>
<evidence type="ECO:0000256" key="1">
    <source>
        <dbReference type="SAM" id="MobiDB-lite"/>
    </source>
</evidence>
<proteinExistence type="predicted"/>
<feature type="compositionally biased region" description="Polar residues" evidence="1">
    <location>
        <begin position="49"/>
        <end position="66"/>
    </location>
</feature>
<feature type="compositionally biased region" description="Low complexity" evidence="1">
    <location>
        <begin position="68"/>
        <end position="77"/>
    </location>
</feature>